<sequence length="235" mass="24547">MLVGALVVLVFVALAGFAGYQVGRSGDVPDEGGADVGFARDMQTHHNQAVHMALTIRDKTSDPTLRAVAYDIATSQSQQAGQLYGWLAHWGLPATSSDRPMAWMSAGQHLPEDAPAGSSAASSPPTVGGAGATGSQDGMPAMSGMPEKPASGQSGEMSMGMATTEQLKSLQRATGLQAERQFLTLMIAHHQGGVQMARAALRLATKPEVLTLARAIDTAQTAEIAQLQQLLEARR</sequence>
<name>W9GJM8_9MICO</name>
<dbReference type="EMBL" id="AWQS01000341">
    <property type="protein sequence ID" value="EWT04074.1"/>
    <property type="molecule type" value="Genomic_DNA"/>
</dbReference>
<feature type="region of interest" description="Disordered" evidence="1">
    <location>
        <begin position="108"/>
        <end position="157"/>
    </location>
</feature>
<feature type="compositionally biased region" description="Low complexity" evidence="1">
    <location>
        <begin position="114"/>
        <end position="127"/>
    </location>
</feature>
<dbReference type="Pfam" id="PF03713">
    <property type="entry name" value="DUF305"/>
    <property type="match status" value="1"/>
</dbReference>
<evidence type="ECO:0000259" key="2">
    <source>
        <dbReference type="Pfam" id="PF03713"/>
    </source>
</evidence>
<dbReference type="Proteomes" id="UP000019494">
    <property type="component" value="Unassembled WGS sequence"/>
</dbReference>
<evidence type="ECO:0000313" key="3">
    <source>
        <dbReference type="EMBL" id="EWT04074.1"/>
    </source>
</evidence>
<organism evidence="3 4">
    <name type="scientific">Intrasporangium chromatireducens Q5-1</name>
    <dbReference type="NCBI Taxonomy" id="584657"/>
    <lineage>
        <taxon>Bacteria</taxon>
        <taxon>Bacillati</taxon>
        <taxon>Actinomycetota</taxon>
        <taxon>Actinomycetes</taxon>
        <taxon>Micrococcales</taxon>
        <taxon>Intrasporangiaceae</taxon>
        <taxon>Intrasporangium</taxon>
    </lineage>
</organism>
<dbReference type="PANTHER" id="PTHR36933:SF1">
    <property type="entry name" value="SLL0788 PROTEIN"/>
    <property type="match status" value="1"/>
</dbReference>
<dbReference type="InterPro" id="IPR005183">
    <property type="entry name" value="DUF305_CopM-like"/>
</dbReference>
<evidence type="ECO:0000313" key="4">
    <source>
        <dbReference type="Proteomes" id="UP000019494"/>
    </source>
</evidence>
<comment type="caution">
    <text evidence="3">The sequence shown here is derived from an EMBL/GenBank/DDBJ whole genome shotgun (WGS) entry which is preliminary data.</text>
</comment>
<dbReference type="InterPro" id="IPR012347">
    <property type="entry name" value="Ferritin-like"/>
</dbReference>
<dbReference type="Gene3D" id="1.20.1260.10">
    <property type="match status" value="1"/>
</dbReference>
<gene>
    <name evidence="3" type="ORF">N864_16240</name>
</gene>
<dbReference type="PATRIC" id="fig|584657.3.peg.4042"/>
<dbReference type="AlphaFoldDB" id="W9GJM8"/>
<keyword evidence="4" id="KW-1185">Reference proteome</keyword>
<feature type="domain" description="DUF305" evidence="2">
    <location>
        <begin position="35"/>
        <end position="231"/>
    </location>
</feature>
<dbReference type="PANTHER" id="PTHR36933">
    <property type="entry name" value="SLL0788 PROTEIN"/>
    <property type="match status" value="1"/>
</dbReference>
<accession>W9GJM8</accession>
<reference evidence="4" key="1">
    <citation type="submission" date="2013-08" db="EMBL/GenBank/DDBJ databases">
        <title>Intrasporangium oryzae NRRL B-24470.</title>
        <authorList>
            <person name="Liu H."/>
            <person name="Wang G."/>
        </authorList>
    </citation>
    <scope>NUCLEOTIDE SEQUENCE [LARGE SCALE GENOMIC DNA]</scope>
    <source>
        <strain evidence="4">Q5-1</strain>
    </source>
</reference>
<protein>
    <recommendedName>
        <fullName evidence="2">DUF305 domain-containing protein</fullName>
    </recommendedName>
</protein>
<evidence type="ECO:0000256" key="1">
    <source>
        <dbReference type="SAM" id="MobiDB-lite"/>
    </source>
</evidence>
<proteinExistence type="predicted"/>